<dbReference type="KEGG" id="cmh:VO01_04795"/>
<dbReference type="EMBL" id="CP011043">
    <property type="protein sequence ID" value="AJW78537.1"/>
    <property type="molecule type" value="Genomic_DNA"/>
</dbReference>
<feature type="domain" description="PPM-type phosphatase" evidence="1">
    <location>
        <begin position="24"/>
        <end position="258"/>
    </location>
</feature>
<dbReference type="InterPro" id="IPR001932">
    <property type="entry name" value="PPM-type_phosphatase-like_dom"/>
</dbReference>
<sequence length="278" mass="29653">MTAIGADVAETSLALPDGRTLVLGWASMTDRGLRRDHNEDSVLAAVPYFAVADGMGGHAAGDVASDAVIRRLAEEQERAESGFADPEGVEPALDLAVGDIREETGDLELHAGTTVTGACLTLVSDRPYWAVFNVGDSRVYQLRGDVLEQVTVDHSVVQEMVDAGRITRAQADRHPDGNIITRAVGVGDAAEADYWLLPVTARLRLLVCSDGLTKELADAEIRGHLLRADDAATAVRDLVVHALESGGRDNVTAVVVDVLRIDPAADAPEPPRRRGLRR</sequence>
<dbReference type="SMART" id="SM00332">
    <property type="entry name" value="PP2Cc"/>
    <property type="match status" value="1"/>
</dbReference>
<dbReference type="PROSITE" id="PS51746">
    <property type="entry name" value="PPM_2"/>
    <property type="match status" value="1"/>
</dbReference>
<dbReference type="SMART" id="SM00331">
    <property type="entry name" value="PP2C_SIG"/>
    <property type="match status" value="1"/>
</dbReference>
<dbReference type="Pfam" id="PF13672">
    <property type="entry name" value="PP2C_2"/>
    <property type="match status" value="1"/>
</dbReference>
<dbReference type="PATRIC" id="fig|33014.5.peg.1000"/>
<organism evidence="2 3">
    <name type="scientific">Clavibacter michiganensis subsp. insidiosus</name>
    <dbReference type="NCBI Taxonomy" id="33014"/>
    <lineage>
        <taxon>Bacteria</taxon>
        <taxon>Bacillati</taxon>
        <taxon>Actinomycetota</taxon>
        <taxon>Actinomycetes</taxon>
        <taxon>Micrococcales</taxon>
        <taxon>Microbacteriaceae</taxon>
        <taxon>Clavibacter</taxon>
    </lineage>
</organism>
<dbReference type="OrthoDB" id="9801841at2"/>
<dbReference type="PANTHER" id="PTHR47992">
    <property type="entry name" value="PROTEIN PHOSPHATASE"/>
    <property type="match status" value="1"/>
</dbReference>
<dbReference type="HOGENOM" id="CLU_034545_0_0_11"/>
<dbReference type="InterPro" id="IPR036457">
    <property type="entry name" value="PPM-type-like_dom_sf"/>
</dbReference>
<evidence type="ECO:0000313" key="3">
    <source>
        <dbReference type="Proteomes" id="UP000032604"/>
    </source>
</evidence>
<gene>
    <name evidence="2" type="ORF">VO01_04795</name>
</gene>
<dbReference type="SUPFAM" id="SSF81606">
    <property type="entry name" value="PP2C-like"/>
    <property type="match status" value="1"/>
</dbReference>
<evidence type="ECO:0000313" key="2">
    <source>
        <dbReference type="EMBL" id="AJW78537.1"/>
    </source>
</evidence>
<evidence type="ECO:0000259" key="1">
    <source>
        <dbReference type="PROSITE" id="PS51746"/>
    </source>
</evidence>
<dbReference type="RefSeq" id="WP_045527231.1">
    <property type="nucleotide sequence ID" value="NZ_CP011043.1"/>
</dbReference>
<reference evidence="2 3" key="1">
    <citation type="journal article" date="2015" name="Genome Announc.">
        <title>Complete Genome Sequence of Clavibacter michiganensis subsp. insidiosus R1-1 Using PacBio Single-Molecule Real-Time Technology.</title>
        <authorList>
            <person name="Lu Y."/>
            <person name="Samac D.A."/>
            <person name="Glazebrook J."/>
            <person name="Ishimaru C.A."/>
        </authorList>
    </citation>
    <scope>NUCLEOTIDE SEQUENCE [LARGE SCALE GENOMIC DNA]</scope>
    <source>
        <strain evidence="2 3">R1-1</strain>
    </source>
</reference>
<protein>
    <submittedName>
        <fullName evidence="2">Serine/threonine protein phosphatase</fullName>
    </submittedName>
</protein>
<dbReference type="CDD" id="cd00143">
    <property type="entry name" value="PP2Cc"/>
    <property type="match status" value="1"/>
</dbReference>
<dbReference type="AlphaFoldDB" id="A0A0D5CGZ7"/>
<accession>A0A0D5CGZ7</accession>
<dbReference type="InterPro" id="IPR015655">
    <property type="entry name" value="PP2C"/>
</dbReference>
<dbReference type="Gene3D" id="3.60.40.10">
    <property type="entry name" value="PPM-type phosphatase domain"/>
    <property type="match status" value="1"/>
</dbReference>
<proteinExistence type="predicted"/>
<dbReference type="Proteomes" id="UP000032604">
    <property type="component" value="Chromosome"/>
</dbReference>
<dbReference type="GO" id="GO:0004722">
    <property type="term" value="F:protein serine/threonine phosphatase activity"/>
    <property type="evidence" value="ECO:0007669"/>
    <property type="project" value="InterPro"/>
</dbReference>
<name>A0A0D5CGZ7_9MICO</name>